<keyword evidence="1" id="KW-1133">Transmembrane helix</keyword>
<feature type="domain" description="Acyltransferase 3" evidence="2">
    <location>
        <begin position="5"/>
        <end position="315"/>
    </location>
</feature>
<evidence type="ECO:0000259" key="2">
    <source>
        <dbReference type="Pfam" id="PF01757"/>
    </source>
</evidence>
<dbReference type="GO" id="GO:0016020">
    <property type="term" value="C:membrane"/>
    <property type="evidence" value="ECO:0007669"/>
    <property type="project" value="TreeGrafter"/>
</dbReference>
<keyword evidence="1" id="KW-0472">Membrane</keyword>
<feature type="transmembrane region" description="Helical" evidence="1">
    <location>
        <begin position="180"/>
        <end position="202"/>
    </location>
</feature>
<reference evidence="4" key="1">
    <citation type="submission" date="2016-11" db="EMBL/GenBank/DDBJ databases">
        <authorList>
            <person name="Varghese N."/>
            <person name="Submissions S."/>
        </authorList>
    </citation>
    <scope>NUCLEOTIDE SEQUENCE [LARGE SCALE GENOMIC DNA]</scope>
    <source>
        <strain evidence="4">YR203</strain>
    </source>
</reference>
<keyword evidence="3" id="KW-0808">Transferase</keyword>
<proteinExistence type="predicted"/>
<feature type="transmembrane region" description="Helical" evidence="1">
    <location>
        <begin position="157"/>
        <end position="174"/>
    </location>
</feature>
<feature type="transmembrane region" description="Helical" evidence="1">
    <location>
        <begin position="40"/>
        <end position="61"/>
    </location>
</feature>
<dbReference type="PANTHER" id="PTHR23028:SF53">
    <property type="entry name" value="ACYL_TRANSF_3 DOMAIN-CONTAINING PROTEIN"/>
    <property type="match status" value="1"/>
</dbReference>
<feature type="transmembrane region" description="Helical" evidence="1">
    <location>
        <begin position="126"/>
        <end position="145"/>
    </location>
</feature>
<dbReference type="Proteomes" id="UP000184108">
    <property type="component" value="Unassembled WGS sequence"/>
</dbReference>
<organism evidence="3 4">
    <name type="scientific">Chryseobacterium vrystaatense</name>
    <dbReference type="NCBI Taxonomy" id="307480"/>
    <lineage>
        <taxon>Bacteria</taxon>
        <taxon>Pseudomonadati</taxon>
        <taxon>Bacteroidota</taxon>
        <taxon>Flavobacteriia</taxon>
        <taxon>Flavobacteriales</taxon>
        <taxon>Weeksellaceae</taxon>
        <taxon>Chryseobacterium group</taxon>
        <taxon>Chryseobacterium</taxon>
    </lineage>
</organism>
<accession>A0A1M4VSU7</accession>
<evidence type="ECO:0000313" key="3">
    <source>
        <dbReference type="EMBL" id="SHE71892.1"/>
    </source>
</evidence>
<keyword evidence="3" id="KW-0012">Acyltransferase</keyword>
<keyword evidence="1" id="KW-0812">Transmembrane</keyword>
<dbReference type="InterPro" id="IPR018490">
    <property type="entry name" value="cNMP-bd_dom_sf"/>
</dbReference>
<name>A0A1M4VSU7_9FLAO</name>
<feature type="transmembrane region" description="Helical" evidence="1">
    <location>
        <begin position="12"/>
        <end position="28"/>
    </location>
</feature>
<dbReference type="PANTHER" id="PTHR23028">
    <property type="entry name" value="ACETYLTRANSFERASE"/>
    <property type="match status" value="1"/>
</dbReference>
<dbReference type="GO" id="GO:0000271">
    <property type="term" value="P:polysaccharide biosynthetic process"/>
    <property type="evidence" value="ECO:0007669"/>
    <property type="project" value="TreeGrafter"/>
</dbReference>
<feature type="transmembrane region" description="Helical" evidence="1">
    <location>
        <begin position="264"/>
        <end position="282"/>
    </location>
</feature>
<dbReference type="EMBL" id="FQVE01000001">
    <property type="protein sequence ID" value="SHE71892.1"/>
    <property type="molecule type" value="Genomic_DNA"/>
</dbReference>
<dbReference type="InterPro" id="IPR002656">
    <property type="entry name" value="Acyl_transf_3_dom"/>
</dbReference>
<protein>
    <submittedName>
        <fullName evidence="3">Acyltransferase family protein</fullName>
    </submittedName>
</protein>
<dbReference type="InterPro" id="IPR050879">
    <property type="entry name" value="Acyltransferase_3"/>
</dbReference>
<dbReference type="AlphaFoldDB" id="A0A1M4VSU7"/>
<feature type="transmembrane region" description="Helical" evidence="1">
    <location>
        <begin position="297"/>
        <end position="318"/>
    </location>
</feature>
<dbReference type="SUPFAM" id="SSF51206">
    <property type="entry name" value="cAMP-binding domain-like"/>
    <property type="match status" value="1"/>
</dbReference>
<feature type="transmembrane region" description="Helical" evidence="1">
    <location>
        <begin position="81"/>
        <end position="106"/>
    </location>
</feature>
<dbReference type="Pfam" id="PF01757">
    <property type="entry name" value="Acyl_transf_3"/>
    <property type="match status" value="1"/>
</dbReference>
<evidence type="ECO:0000256" key="1">
    <source>
        <dbReference type="SAM" id="Phobius"/>
    </source>
</evidence>
<sequence>MKLNNLQILRGISALLVCCFHFSAYLNFEGFPLGDILFRRGSIGVSIFFVISGFIMAFTTLKKDFSINTTKEIVLFYKRRIIRIVPLYFLLSAAWMIIGGSLMLYFHGEGFKRFIHSVFFLPQKNTFPVLYLGWSLNYEMFFYLIFGLSLLFRKARYTFIIAFFTLSYITGLMYPPSSAYLQMVTSPMNLYFVIGIMFALLLNKVSVNRNWATVLSSIGILSFTAILFNIIHVSDTLWILLIVSLFVFSFLLFDYTFHFKGNRFLIFLGDISYSLYLSHPFVELFFRKFKVDGYLNIPYFIVKIIIVIGFAAFLYYFVEKKITEYLKIKLKA</sequence>
<dbReference type="RefSeq" id="WP_073171428.1">
    <property type="nucleotide sequence ID" value="NZ_FQVE01000001.1"/>
</dbReference>
<evidence type="ECO:0000313" key="4">
    <source>
        <dbReference type="Proteomes" id="UP000184108"/>
    </source>
</evidence>
<feature type="transmembrane region" description="Helical" evidence="1">
    <location>
        <begin position="211"/>
        <end position="231"/>
    </location>
</feature>
<feature type="transmembrane region" description="Helical" evidence="1">
    <location>
        <begin position="237"/>
        <end position="257"/>
    </location>
</feature>
<dbReference type="GO" id="GO:0016747">
    <property type="term" value="F:acyltransferase activity, transferring groups other than amino-acyl groups"/>
    <property type="evidence" value="ECO:0007669"/>
    <property type="project" value="InterPro"/>
</dbReference>
<gene>
    <name evidence="3" type="ORF">SAMN02787073_0970</name>
</gene>